<reference evidence="2" key="2">
    <citation type="submission" date="2019-07" db="EMBL/GenBank/DDBJ databases">
        <authorList>
            <person name="Seetharam A."/>
            <person name="Woodhouse M."/>
            <person name="Cannon E."/>
        </authorList>
    </citation>
    <scope>NUCLEOTIDE SEQUENCE [LARGE SCALE GENOMIC DNA]</scope>
    <source>
        <strain evidence="2">cv. B73</strain>
    </source>
</reference>
<dbReference type="Proteomes" id="UP000007305">
    <property type="component" value="Chromosome 7"/>
</dbReference>
<reference evidence="2" key="3">
    <citation type="submission" date="2021-05" db="UniProtKB">
        <authorList>
            <consortium name="EnsemblPlants"/>
        </authorList>
    </citation>
    <scope>IDENTIFICATION</scope>
    <source>
        <strain evidence="2">cv. B73</strain>
    </source>
</reference>
<dbReference type="FunCoup" id="A0A804QFQ2">
    <property type="interactions" value="473"/>
</dbReference>
<keyword evidence="3" id="KW-1185">Reference proteome</keyword>
<proteinExistence type="predicted"/>
<evidence type="ECO:0000313" key="2">
    <source>
        <dbReference type="EnsemblPlants" id="Zm00001eb323560_P001"/>
    </source>
</evidence>
<dbReference type="EnsemblPlants" id="Zm00001eb323560_T001">
    <property type="protein sequence ID" value="Zm00001eb323560_P001"/>
    <property type="gene ID" value="Zm00001eb323560"/>
</dbReference>
<evidence type="ECO:0000256" key="1">
    <source>
        <dbReference type="SAM" id="MobiDB-lite"/>
    </source>
</evidence>
<evidence type="ECO:0000313" key="3">
    <source>
        <dbReference type="Proteomes" id="UP000007305"/>
    </source>
</evidence>
<organism evidence="2 3">
    <name type="scientific">Zea mays</name>
    <name type="common">Maize</name>
    <dbReference type="NCBI Taxonomy" id="4577"/>
    <lineage>
        <taxon>Eukaryota</taxon>
        <taxon>Viridiplantae</taxon>
        <taxon>Streptophyta</taxon>
        <taxon>Embryophyta</taxon>
        <taxon>Tracheophyta</taxon>
        <taxon>Spermatophyta</taxon>
        <taxon>Magnoliopsida</taxon>
        <taxon>Liliopsida</taxon>
        <taxon>Poales</taxon>
        <taxon>Poaceae</taxon>
        <taxon>PACMAD clade</taxon>
        <taxon>Panicoideae</taxon>
        <taxon>Andropogonodae</taxon>
        <taxon>Andropogoneae</taxon>
        <taxon>Tripsacinae</taxon>
        <taxon>Zea</taxon>
    </lineage>
</organism>
<reference evidence="3" key="1">
    <citation type="submission" date="2015-12" db="EMBL/GenBank/DDBJ databases">
        <title>Update maize B73 reference genome by single molecule sequencing technologies.</title>
        <authorList>
            <consortium name="Maize Genome Sequencing Project"/>
            <person name="Ware D."/>
        </authorList>
    </citation>
    <scope>NUCLEOTIDE SEQUENCE [LARGE SCALE GENOMIC DNA]</scope>
    <source>
        <strain evidence="3">cv. B73</strain>
    </source>
</reference>
<protein>
    <submittedName>
        <fullName evidence="2">Uncharacterized protein</fullName>
    </submittedName>
</protein>
<dbReference type="Gramene" id="Zm00001eb323560_T001">
    <property type="protein sequence ID" value="Zm00001eb323560_P001"/>
    <property type="gene ID" value="Zm00001eb323560"/>
</dbReference>
<dbReference type="AlphaFoldDB" id="A0A804QFQ2"/>
<feature type="region of interest" description="Disordered" evidence="1">
    <location>
        <begin position="47"/>
        <end position="73"/>
    </location>
</feature>
<dbReference type="InParanoid" id="A0A804QFQ2"/>
<sequence>MQGGGRCSAACTAPRRASLIPPSTAVGMYIVAMVQCCGVTAKARANNGSARRRGGGSGAHPGERRPAGAAATASAPGLLHLAHLRLHPATHLLQLHHPPVHPVQERPQVLVLQRQVQPPRVQDHLTLVVLAAADVAVLTRGRGRGQRHGLQLARGLAQHDALQHRVLRRQRLHRRPRRELAVPRQVLAALGRQLLVAQPPADLHLLLVRQAAVNLTRSTHIFLFKPQIIILAVKGRPCLAGQSVGSQNVHKLITAFQTY</sequence>
<accession>A0A804QFQ2</accession>
<name>A0A804QFQ2_MAIZE</name>